<evidence type="ECO:0000313" key="3">
    <source>
        <dbReference type="Proteomes" id="UP000199475"/>
    </source>
</evidence>
<organism evidence="2 3">
    <name type="scientific">Tessaracoccus oleiagri</name>
    <dbReference type="NCBI Taxonomy" id="686624"/>
    <lineage>
        <taxon>Bacteria</taxon>
        <taxon>Bacillati</taxon>
        <taxon>Actinomycetota</taxon>
        <taxon>Actinomycetes</taxon>
        <taxon>Propionibacteriales</taxon>
        <taxon>Propionibacteriaceae</taxon>
        <taxon>Tessaracoccus</taxon>
    </lineage>
</organism>
<dbReference type="AlphaFoldDB" id="A0A1G9J759"/>
<dbReference type="Gene3D" id="3.30.70.20">
    <property type="match status" value="1"/>
</dbReference>
<dbReference type="OrthoDB" id="3332247at2"/>
<dbReference type="RefSeq" id="WP_093249676.1">
    <property type="nucleotide sequence ID" value="NZ_FNGP01000002.1"/>
</dbReference>
<name>A0A1G9J759_9ACTN</name>
<dbReference type="EMBL" id="FNGP01000002">
    <property type="protein sequence ID" value="SDL32954.1"/>
    <property type="molecule type" value="Genomic_DNA"/>
</dbReference>
<keyword evidence="3" id="KW-1185">Reference proteome</keyword>
<feature type="domain" description="4Fe-4S ferredoxin-type" evidence="1">
    <location>
        <begin position="167"/>
        <end position="196"/>
    </location>
</feature>
<dbReference type="InterPro" id="IPR017896">
    <property type="entry name" value="4Fe4S_Fe-S-bd"/>
</dbReference>
<dbReference type="PROSITE" id="PS51379">
    <property type="entry name" value="4FE4S_FER_2"/>
    <property type="match status" value="2"/>
</dbReference>
<gene>
    <name evidence="2" type="ORF">SAMN04488242_1057</name>
</gene>
<dbReference type="SUPFAM" id="SSF54862">
    <property type="entry name" value="4Fe-4S ferredoxins"/>
    <property type="match status" value="1"/>
</dbReference>
<evidence type="ECO:0000259" key="1">
    <source>
        <dbReference type="PROSITE" id="PS51379"/>
    </source>
</evidence>
<sequence length="305" mass="32270">MSLDSLVVWAAHSGAGERVELVCDEHPDPATGHRAWRPVRAPGCVADLPLHVPLELLALGVAEVAVRRDGCGSPEALDGWLVRCTTLAEMADRELAEPPDGRRRRDVLSASAMPTVERRSLFGLGRREPRPARAWSPDVRATEHQRLRAALRHLGAHSTDAGATDGVGWRLSADGCRASGQCVTACPNDALALVHSAGRDGVQRSELRFDPSLCNACGRCIEFCDAAALSAPGPATFNDLALATPSPIATVATRVCERCRAAFAPSDKDASLCPTCAARRANPFGSALPPEALARLQRAQGNSAD</sequence>
<dbReference type="STRING" id="686624.SAMN04488242_1057"/>
<proteinExistence type="predicted"/>
<dbReference type="Pfam" id="PF12838">
    <property type="entry name" value="Fer4_7"/>
    <property type="match status" value="1"/>
</dbReference>
<accession>A0A1G9J759</accession>
<feature type="domain" description="4Fe-4S ferredoxin-type" evidence="1">
    <location>
        <begin position="205"/>
        <end position="234"/>
    </location>
</feature>
<dbReference type="Proteomes" id="UP000199475">
    <property type="component" value="Unassembled WGS sequence"/>
</dbReference>
<protein>
    <submittedName>
        <fullName evidence="2">4Fe-4S dicluster domain-containing protein</fullName>
    </submittedName>
</protein>
<reference evidence="2 3" key="1">
    <citation type="submission" date="2016-10" db="EMBL/GenBank/DDBJ databases">
        <authorList>
            <person name="de Groot N.N."/>
        </authorList>
    </citation>
    <scope>NUCLEOTIDE SEQUENCE [LARGE SCALE GENOMIC DNA]</scope>
    <source>
        <strain evidence="2 3">CGMCC 1.9159</strain>
    </source>
</reference>
<evidence type="ECO:0000313" key="2">
    <source>
        <dbReference type="EMBL" id="SDL32954.1"/>
    </source>
</evidence>